<dbReference type="Gene3D" id="1.10.860.10">
    <property type="entry name" value="DNAb Helicase, Chain A"/>
    <property type="match status" value="1"/>
</dbReference>
<dbReference type="InterPro" id="IPR007694">
    <property type="entry name" value="DNA_helicase_DnaB-like_C"/>
</dbReference>
<evidence type="ECO:0000256" key="9">
    <source>
        <dbReference type="ARBA" id="ARBA00023235"/>
    </source>
</evidence>
<evidence type="ECO:0000256" key="5">
    <source>
        <dbReference type="ARBA" id="ARBA00022801"/>
    </source>
</evidence>
<evidence type="ECO:0000256" key="3">
    <source>
        <dbReference type="ARBA" id="ARBA00022705"/>
    </source>
</evidence>
<dbReference type="EMBL" id="JAGGLJ010000001">
    <property type="protein sequence ID" value="MBP2024583.1"/>
    <property type="molecule type" value="Genomic_DNA"/>
</dbReference>
<dbReference type="GO" id="GO:0016787">
    <property type="term" value="F:hydrolase activity"/>
    <property type="evidence" value="ECO:0007669"/>
    <property type="project" value="UniProtKB-KW"/>
</dbReference>
<evidence type="ECO:0000256" key="2">
    <source>
        <dbReference type="ARBA" id="ARBA00022515"/>
    </source>
</evidence>
<dbReference type="GO" id="GO:0003678">
    <property type="term" value="F:DNA helicase activity"/>
    <property type="evidence" value="ECO:0007669"/>
    <property type="project" value="UniProtKB-EC"/>
</dbReference>
<comment type="similarity">
    <text evidence="1 12">Belongs to the helicase family. DnaB subfamily.</text>
</comment>
<dbReference type="Proteomes" id="UP001519306">
    <property type="component" value="Unassembled WGS sequence"/>
</dbReference>
<evidence type="ECO:0000313" key="15">
    <source>
        <dbReference type="Proteomes" id="UP001519306"/>
    </source>
</evidence>
<evidence type="ECO:0000256" key="4">
    <source>
        <dbReference type="ARBA" id="ARBA00022741"/>
    </source>
</evidence>
<keyword evidence="4 12" id="KW-0547">Nucleotide-binding</keyword>
<proteinExistence type="inferred from homology"/>
<keyword evidence="7 12" id="KW-0067">ATP-binding</keyword>
<evidence type="ECO:0000256" key="12">
    <source>
        <dbReference type="RuleBase" id="RU362085"/>
    </source>
</evidence>
<keyword evidence="6 12" id="KW-0347">Helicase</keyword>
<comment type="function">
    <text evidence="12">The main replicative DNA helicase, it participates in initiation and elongation during chromosome replication. Travels ahead of the DNA replisome, separating dsDNA into templates for DNA synthesis. A processive ATP-dependent 5'-3' DNA helicase it has DNA-dependent ATPase activity.</text>
</comment>
<dbReference type="PANTHER" id="PTHR30153:SF2">
    <property type="entry name" value="REPLICATIVE DNA HELICASE"/>
    <property type="match status" value="1"/>
</dbReference>
<dbReference type="Pfam" id="PF00772">
    <property type="entry name" value="DnaB"/>
    <property type="match status" value="1"/>
</dbReference>
<keyword evidence="9" id="KW-0413">Isomerase</keyword>
<evidence type="ECO:0000313" key="14">
    <source>
        <dbReference type="EMBL" id="MBP2024583.1"/>
    </source>
</evidence>
<evidence type="ECO:0000256" key="10">
    <source>
        <dbReference type="ARBA" id="ARBA00048954"/>
    </source>
</evidence>
<dbReference type="PROSITE" id="PS51199">
    <property type="entry name" value="SF4_HELICASE"/>
    <property type="match status" value="1"/>
</dbReference>
<accession>A0ABS4K9X0</accession>
<reference evidence="14 15" key="1">
    <citation type="submission" date="2021-03" db="EMBL/GenBank/DDBJ databases">
        <title>Genomic Encyclopedia of Type Strains, Phase IV (KMG-IV): sequencing the most valuable type-strain genomes for metagenomic binning, comparative biology and taxonomic classification.</title>
        <authorList>
            <person name="Goeker M."/>
        </authorList>
    </citation>
    <scope>NUCLEOTIDE SEQUENCE [LARGE SCALE GENOMIC DNA]</scope>
    <source>
        <strain evidence="14 15">DSM 27563</strain>
    </source>
</reference>
<protein>
    <recommendedName>
        <fullName evidence="11 12">Replicative DNA helicase</fullName>
        <ecNumber evidence="11 12">5.6.2.3</ecNumber>
    </recommendedName>
</protein>
<comment type="catalytic activity">
    <reaction evidence="10 12">
        <text>ATP + H2O = ADP + phosphate + H(+)</text>
        <dbReference type="Rhea" id="RHEA:13065"/>
        <dbReference type="ChEBI" id="CHEBI:15377"/>
        <dbReference type="ChEBI" id="CHEBI:15378"/>
        <dbReference type="ChEBI" id="CHEBI:30616"/>
        <dbReference type="ChEBI" id="CHEBI:43474"/>
        <dbReference type="ChEBI" id="CHEBI:456216"/>
        <dbReference type="EC" id="5.6.2.3"/>
    </reaction>
</comment>
<comment type="caution">
    <text evidence="14">The sequence shown here is derived from an EMBL/GenBank/DDBJ whole genome shotgun (WGS) entry which is preliminary data.</text>
</comment>
<keyword evidence="5 12" id="KW-0378">Hydrolase</keyword>
<dbReference type="InterPro" id="IPR007692">
    <property type="entry name" value="DNA_helicase_DnaB"/>
</dbReference>
<evidence type="ECO:0000256" key="11">
    <source>
        <dbReference type="NCBIfam" id="TIGR00665"/>
    </source>
</evidence>
<dbReference type="PANTHER" id="PTHR30153">
    <property type="entry name" value="REPLICATIVE DNA HELICASE DNAB"/>
    <property type="match status" value="1"/>
</dbReference>
<dbReference type="Pfam" id="PF03796">
    <property type="entry name" value="DnaB_C"/>
    <property type="match status" value="1"/>
</dbReference>
<evidence type="ECO:0000256" key="8">
    <source>
        <dbReference type="ARBA" id="ARBA00023125"/>
    </source>
</evidence>
<evidence type="ECO:0000259" key="13">
    <source>
        <dbReference type="PROSITE" id="PS51199"/>
    </source>
</evidence>
<keyword evidence="3 12" id="KW-0235">DNA replication</keyword>
<dbReference type="SUPFAM" id="SSF48024">
    <property type="entry name" value="N-terminal domain of DnaB helicase"/>
    <property type="match status" value="1"/>
</dbReference>
<keyword evidence="15" id="KW-1185">Reference proteome</keyword>
<dbReference type="SUPFAM" id="SSF52540">
    <property type="entry name" value="P-loop containing nucleoside triphosphate hydrolases"/>
    <property type="match status" value="1"/>
</dbReference>
<name>A0ABS4K9X0_9FIRM</name>
<gene>
    <name evidence="14" type="ORF">J2Z71_000098</name>
</gene>
<organism evidence="14 15">
    <name type="scientific">Peptoniphilus stercorisuis</name>
    <dbReference type="NCBI Taxonomy" id="1436965"/>
    <lineage>
        <taxon>Bacteria</taxon>
        <taxon>Bacillati</taxon>
        <taxon>Bacillota</taxon>
        <taxon>Tissierellia</taxon>
        <taxon>Tissierellales</taxon>
        <taxon>Peptoniphilaceae</taxon>
        <taxon>Peptoniphilus</taxon>
    </lineage>
</organism>
<evidence type="ECO:0000256" key="1">
    <source>
        <dbReference type="ARBA" id="ARBA00008428"/>
    </source>
</evidence>
<evidence type="ECO:0000256" key="7">
    <source>
        <dbReference type="ARBA" id="ARBA00022840"/>
    </source>
</evidence>
<dbReference type="EC" id="5.6.2.3" evidence="11 12"/>
<keyword evidence="8 12" id="KW-0238">DNA-binding</keyword>
<dbReference type="RefSeq" id="WP_210059887.1">
    <property type="nucleotide sequence ID" value="NZ_JAGGLJ010000001.1"/>
</dbReference>
<dbReference type="InterPro" id="IPR036185">
    <property type="entry name" value="DNA_heli_DnaB-like_N_sf"/>
</dbReference>
<dbReference type="InterPro" id="IPR016136">
    <property type="entry name" value="DNA_helicase_N/primase_C"/>
</dbReference>
<dbReference type="Gene3D" id="3.40.50.300">
    <property type="entry name" value="P-loop containing nucleotide triphosphate hydrolases"/>
    <property type="match status" value="1"/>
</dbReference>
<feature type="domain" description="SF4 helicase" evidence="13">
    <location>
        <begin position="175"/>
        <end position="441"/>
    </location>
</feature>
<dbReference type="NCBIfam" id="TIGR00665">
    <property type="entry name" value="DnaB"/>
    <property type="match status" value="1"/>
</dbReference>
<keyword evidence="2 12" id="KW-0639">Primosome</keyword>
<dbReference type="InterPro" id="IPR027417">
    <property type="entry name" value="P-loop_NTPase"/>
</dbReference>
<dbReference type="InterPro" id="IPR007693">
    <property type="entry name" value="DNA_helicase_DnaB-like_N"/>
</dbReference>
<sequence>MELKIPPHNQEAEESVLGALMLSKDAITTAIEILRPEDFYSPAHGEIYSAVLSIYNRNEPADIVTVSEELKKRNVMEEVGGLSYLANLTSSVAAIANTGYYCEIIKEKSTLRRLIEVSDSIISKSYSSDAEIDGIIESAEKNIFDITQDSHRTGLVPVKEVLLESFAQMEKRAQNPDKLTGLTTGFVDLDNQLSGMQKSDLILLAARPSMGKTALMVNIATNTALKAGASVAMFSLEMSRHQLVQRIISSTAHVDLQKVISGNLNEDEWLKVINTMPVLSEMKLEIDDTAGISPLELKAKCRRLKIERGLDLIVVDYLQLMQMGGRVESRQQEISAISRNLKAIAKELEVPIIALSQLSRMPETRTDHRPILSDLRESGAIEQDADVVMFLYRDEYYNKEESEKPNIGEVIIAKHRNGPTGTIELAFKKEFTKFLNLEKEI</sequence>
<dbReference type="NCBIfam" id="NF004384">
    <property type="entry name" value="PRK05748.1"/>
    <property type="match status" value="1"/>
</dbReference>
<dbReference type="CDD" id="cd00984">
    <property type="entry name" value="DnaB_C"/>
    <property type="match status" value="1"/>
</dbReference>
<evidence type="ECO:0000256" key="6">
    <source>
        <dbReference type="ARBA" id="ARBA00022806"/>
    </source>
</evidence>